<gene>
    <name evidence="1" type="ORF">J4E00_19655</name>
</gene>
<keyword evidence="2" id="KW-1185">Reference proteome</keyword>
<organism evidence="1 2">
    <name type="scientific">Hymenobacter negativus</name>
    <dbReference type="NCBI Taxonomy" id="2795026"/>
    <lineage>
        <taxon>Bacteria</taxon>
        <taxon>Pseudomonadati</taxon>
        <taxon>Bacteroidota</taxon>
        <taxon>Cytophagia</taxon>
        <taxon>Cytophagales</taxon>
        <taxon>Hymenobacteraceae</taxon>
        <taxon>Hymenobacter</taxon>
    </lineage>
</organism>
<dbReference type="InterPro" id="IPR001360">
    <property type="entry name" value="Glyco_hydro_1"/>
</dbReference>
<dbReference type="RefSeq" id="WP_208176981.1">
    <property type="nucleotide sequence ID" value="NZ_JAGETZ010000010.1"/>
</dbReference>
<dbReference type="InterPro" id="IPR017853">
    <property type="entry name" value="GH"/>
</dbReference>
<reference evidence="1 2" key="1">
    <citation type="submission" date="2021-03" db="EMBL/GenBank/DDBJ databases">
        <authorList>
            <person name="Kim M.K."/>
        </authorList>
    </citation>
    <scope>NUCLEOTIDE SEQUENCE [LARGE SCALE GENOMIC DNA]</scope>
    <source>
        <strain evidence="1 2">BT442</strain>
    </source>
</reference>
<dbReference type="Gene3D" id="3.20.20.80">
    <property type="entry name" value="Glycosidases"/>
    <property type="match status" value="1"/>
</dbReference>
<dbReference type="Pfam" id="PF00232">
    <property type="entry name" value="Glyco_hydro_1"/>
    <property type="match status" value="1"/>
</dbReference>
<name>A0ABS3QKJ7_9BACT</name>
<accession>A0ABS3QKJ7</accession>
<dbReference type="EMBL" id="JAGETZ010000010">
    <property type="protein sequence ID" value="MBO2011289.1"/>
    <property type="molecule type" value="Genomic_DNA"/>
</dbReference>
<comment type="caution">
    <text evidence="1">The sequence shown here is derived from an EMBL/GenBank/DDBJ whole genome shotgun (WGS) entry which is preliminary data.</text>
</comment>
<protein>
    <submittedName>
        <fullName evidence="1">Family 1 glycosylhydrolase</fullName>
    </submittedName>
</protein>
<evidence type="ECO:0000313" key="1">
    <source>
        <dbReference type="EMBL" id="MBO2011289.1"/>
    </source>
</evidence>
<dbReference type="SUPFAM" id="SSF51445">
    <property type="entry name" value="(Trans)glycosidases"/>
    <property type="match status" value="1"/>
</dbReference>
<evidence type="ECO:0000313" key="2">
    <source>
        <dbReference type="Proteomes" id="UP000664369"/>
    </source>
</evidence>
<dbReference type="Proteomes" id="UP000664369">
    <property type="component" value="Unassembled WGS sequence"/>
</dbReference>
<proteinExistence type="predicted"/>
<sequence>MERPTNVEIWGGVECTCRRVGDDYSDQLTRNGHRHRLDDLDRFAEMGLRTLRYPVLWEHVAPESLDQPDWQWSDERLARLQALKIEPIVGLVHHGSGPRYTSLADPGFAESLARYAGMVAARYPWVRYYTPVNEPLTTARFSGLYGLWYPHGTDDATFVRLLYNQVRATKLAMQAIRRVNPAAQLVQTEDLGQAHSTPALARQAEFENHRRWLSFDLLSGAVTAQHPLWNYLRTNGLSANELAEFRFDPCPPDILGINHYATSERYLDERLTHYPGLGAVPATSRRPAYVDVEALRVAGVATLGLEGVLREAWTRYRRPLAVTESHLGCTREEQMRWLNQAWAVTNRLRAGGMDVRALTVWALLGAFDWDSLLTRDGVSYESGVFDVRAGQPRPTALFRMVQNLARHGHHAHPVLQGPGWWQRDMRFSYFPPKQLA</sequence>